<gene>
    <name evidence="2" type="ORF">FNH09_23900</name>
</gene>
<reference evidence="2 3" key="1">
    <citation type="submission" date="2019-07" db="EMBL/GenBank/DDBJ databases">
        <title>New species of Amycolatopsis and Streptomyces.</title>
        <authorList>
            <person name="Duangmal K."/>
            <person name="Teo W.F.A."/>
            <person name="Lipun K."/>
        </authorList>
    </citation>
    <scope>NUCLEOTIDE SEQUENCE [LARGE SCALE GENOMIC DNA]</scope>
    <source>
        <strain evidence="2 3">NBRC 109810</strain>
    </source>
</reference>
<comment type="caution">
    <text evidence="2">The sequence shown here is derived from an EMBL/GenBank/DDBJ whole genome shotgun (WGS) entry which is preliminary data.</text>
</comment>
<evidence type="ECO:0000313" key="3">
    <source>
        <dbReference type="Proteomes" id="UP000325849"/>
    </source>
</evidence>
<sequence length="136" mass="14507">MATIERALDLATAQYAREGLTSVTDAGVAGGWIGHAPGERAAYQNARERGTLRTRMQVMPVIDALARIGGHSGEADRLGLGAGVRTGWGDHALELGPNRRRCARSQRPEARSTAMGESLPAADERDTSVQAEVFRP</sequence>
<evidence type="ECO:0000313" key="2">
    <source>
        <dbReference type="EMBL" id="MPY34180.1"/>
    </source>
</evidence>
<organism evidence="2 3">
    <name type="scientific">Streptomyces adustus</name>
    <dbReference type="NCBI Taxonomy" id="1609272"/>
    <lineage>
        <taxon>Bacteria</taxon>
        <taxon>Bacillati</taxon>
        <taxon>Actinomycetota</taxon>
        <taxon>Actinomycetes</taxon>
        <taxon>Kitasatosporales</taxon>
        <taxon>Streptomycetaceae</taxon>
        <taxon>Streptomyces</taxon>
    </lineage>
</organism>
<dbReference type="AlphaFoldDB" id="A0A5N8VG07"/>
<feature type="region of interest" description="Disordered" evidence="1">
    <location>
        <begin position="100"/>
        <end position="136"/>
    </location>
</feature>
<proteinExistence type="predicted"/>
<dbReference type="Proteomes" id="UP000325849">
    <property type="component" value="Unassembled WGS sequence"/>
</dbReference>
<name>A0A5N8VG07_9ACTN</name>
<dbReference type="EMBL" id="VJZD01000102">
    <property type="protein sequence ID" value="MPY34180.1"/>
    <property type="molecule type" value="Genomic_DNA"/>
</dbReference>
<protein>
    <submittedName>
        <fullName evidence="2">Uncharacterized protein</fullName>
    </submittedName>
</protein>
<accession>A0A5N8VG07</accession>
<dbReference type="OrthoDB" id="3173428at2"/>
<keyword evidence="3" id="KW-1185">Reference proteome</keyword>
<dbReference type="RefSeq" id="WP_152891358.1">
    <property type="nucleotide sequence ID" value="NZ_VJZD01000102.1"/>
</dbReference>
<evidence type="ECO:0000256" key="1">
    <source>
        <dbReference type="SAM" id="MobiDB-lite"/>
    </source>
</evidence>